<keyword evidence="1" id="KW-0472">Membrane</keyword>
<keyword evidence="1" id="KW-1133">Transmembrane helix</keyword>
<dbReference type="AlphaFoldDB" id="A0A644ZKC7"/>
<name>A0A644ZKC7_9ZZZZ</name>
<evidence type="ECO:0000313" key="2">
    <source>
        <dbReference type="EMBL" id="MPM41177.1"/>
    </source>
</evidence>
<gene>
    <name evidence="2" type="ORF">SDC9_87827</name>
</gene>
<reference evidence="2" key="1">
    <citation type="submission" date="2019-08" db="EMBL/GenBank/DDBJ databases">
        <authorList>
            <person name="Kucharzyk K."/>
            <person name="Murdoch R.W."/>
            <person name="Higgins S."/>
            <person name="Loffler F."/>
        </authorList>
    </citation>
    <scope>NUCLEOTIDE SEQUENCE</scope>
</reference>
<protein>
    <submittedName>
        <fullName evidence="2">Uncharacterized protein</fullName>
    </submittedName>
</protein>
<dbReference type="EMBL" id="VSSQ01009271">
    <property type="protein sequence ID" value="MPM41177.1"/>
    <property type="molecule type" value="Genomic_DNA"/>
</dbReference>
<proteinExistence type="predicted"/>
<accession>A0A644ZKC7</accession>
<evidence type="ECO:0000256" key="1">
    <source>
        <dbReference type="SAM" id="Phobius"/>
    </source>
</evidence>
<feature type="transmembrane region" description="Helical" evidence="1">
    <location>
        <begin position="6"/>
        <end position="28"/>
    </location>
</feature>
<organism evidence="2">
    <name type="scientific">bioreactor metagenome</name>
    <dbReference type="NCBI Taxonomy" id="1076179"/>
    <lineage>
        <taxon>unclassified sequences</taxon>
        <taxon>metagenomes</taxon>
        <taxon>ecological metagenomes</taxon>
    </lineage>
</organism>
<keyword evidence="1" id="KW-0812">Transmembrane</keyword>
<comment type="caution">
    <text evidence="2">The sequence shown here is derived from an EMBL/GenBank/DDBJ whole genome shotgun (WGS) entry which is preliminary data.</text>
</comment>
<feature type="transmembrane region" description="Helical" evidence="1">
    <location>
        <begin position="40"/>
        <end position="59"/>
    </location>
</feature>
<sequence length="62" mass="6623">MDTAHSDSISIPVCPTVLAVAVISTLLFSKSSEKFISHPVIIIGWHIGIMSDVFFAPIIPAT</sequence>